<proteinExistence type="predicted"/>
<dbReference type="EMBL" id="JACXAE010000054">
    <property type="protein sequence ID" value="MBD2773544.1"/>
    <property type="molecule type" value="Genomic_DNA"/>
</dbReference>
<comment type="caution">
    <text evidence="1">The sequence shown here is derived from an EMBL/GenBank/DDBJ whole genome shotgun (WGS) entry which is preliminary data.</text>
</comment>
<gene>
    <name evidence="1" type="ORF">ICL16_16050</name>
</gene>
<dbReference type="GO" id="GO:0008168">
    <property type="term" value="F:methyltransferase activity"/>
    <property type="evidence" value="ECO:0007669"/>
    <property type="project" value="UniProtKB-KW"/>
</dbReference>
<dbReference type="InterPro" id="IPR029063">
    <property type="entry name" value="SAM-dependent_MTases_sf"/>
</dbReference>
<keyword evidence="2" id="KW-1185">Reference proteome</keyword>
<name>A0A8J6XDS3_9CYAN</name>
<dbReference type="Proteomes" id="UP000629098">
    <property type="component" value="Unassembled WGS sequence"/>
</dbReference>
<dbReference type="GO" id="GO:0032259">
    <property type="term" value="P:methylation"/>
    <property type="evidence" value="ECO:0007669"/>
    <property type="project" value="UniProtKB-KW"/>
</dbReference>
<reference evidence="1" key="1">
    <citation type="submission" date="2020-09" db="EMBL/GenBank/DDBJ databases">
        <title>Iningainema tapete sp. nov. (Scytonemataceae, Cyanobacteria) from greenhouses in central Florida (USA) produces two types of nodularin with biosynthetic potential for microcystin-LR and anabaenopeptins.</title>
        <authorList>
            <person name="Berthold D.E."/>
            <person name="Lefler F.W."/>
            <person name="Huang I.-S."/>
            <person name="Abdulla H."/>
            <person name="Zimba P.V."/>
            <person name="Laughinghouse H.D. IV."/>
        </authorList>
    </citation>
    <scope>NUCLEOTIDE SEQUENCE</scope>
    <source>
        <strain evidence="1">BLCCT55</strain>
    </source>
</reference>
<dbReference type="SUPFAM" id="SSF53335">
    <property type="entry name" value="S-adenosyl-L-methionine-dependent methyltransferases"/>
    <property type="match status" value="1"/>
</dbReference>
<evidence type="ECO:0000313" key="1">
    <source>
        <dbReference type="EMBL" id="MBD2773544.1"/>
    </source>
</evidence>
<dbReference type="RefSeq" id="WP_190829469.1">
    <property type="nucleotide sequence ID" value="NZ_CAWPPI010000054.1"/>
</dbReference>
<evidence type="ECO:0000313" key="2">
    <source>
        <dbReference type="Proteomes" id="UP000629098"/>
    </source>
</evidence>
<sequence length="227" mass="25756">MGLRLDSVVPWGRSLQEYIQMFDLTTNDLSGKILDCAGGPASFNAEVTALGHSVISCDPIYQFSASEISQRIEETFPVILKGVQTNQQNFVWTTIESPENLCQVRKQAMDKFLVDFPPGLQQGRYVIEELPSLSFNPEQFDLALCSHLLFTYSDQLSMEFHLTAIIEMCRVACEVRIFPLLVNMTGEVSPWLQPVLQELESQGYLVEIRQVPYEFQKGGNQLLRVLR</sequence>
<dbReference type="AlphaFoldDB" id="A0A8J6XDS3"/>
<organism evidence="1 2">
    <name type="scientific">Iningainema tapete BLCC-T55</name>
    <dbReference type="NCBI Taxonomy" id="2748662"/>
    <lineage>
        <taxon>Bacteria</taxon>
        <taxon>Bacillati</taxon>
        <taxon>Cyanobacteriota</taxon>
        <taxon>Cyanophyceae</taxon>
        <taxon>Nostocales</taxon>
        <taxon>Scytonemataceae</taxon>
        <taxon>Iningainema tapete</taxon>
    </lineage>
</organism>
<accession>A0A8J6XDS3</accession>
<keyword evidence="1" id="KW-0489">Methyltransferase</keyword>
<keyword evidence="1" id="KW-0808">Transferase</keyword>
<protein>
    <submittedName>
        <fullName evidence="1">SAM-dependent methyltransferase</fullName>
    </submittedName>
</protein>